<comment type="caution">
    <text evidence="2">The sequence shown here is derived from an EMBL/GenBank/DDBJ whole genome shotgun (WGS) entry which is preliminary data.</text>
</comment>
<feature type="compositionally biased region" description="Low complexity" evidence="1">
    <location>
        <begin position="38"/>
        <end position="61"/>
    </location>
</feature>
<feature type="region of interest" description="Disordered" evidence="1">
    <location>
        <begin position="34"/>
        <end position="89"/>
    </location>
</feature>
<protein>
    <submittedName>
        <fullName evidence="2">Uncharacterized protein</fullName>
    </submittedName>
</protein>
<organism evidence="2 3">
    <name type="scientific">Ziziphus jujuba var. spinosa</name>
    <dbReference type="NCBI Taxonomy" id="714518"/>
    <lineage>
        <taxon>Eukaryota</taxon>
        <taxon>Viridiplantae</taxon>
        <taxon>Streptophyta</taxon>
        <taxon>Embryophyta</taxon>
        <taxon>Tracheophyta</taxon>
        <taxon>Spermatophyta</taxon>
        <taxon>Magnoliopsida</taxon>
        <taxon>eudicotyledons</taxon>
        <taxon>Gunneridae</taxon>
        <taxon>Pentapetalae</taxon>
        <taxon>rosids</taxon>
        <taxon>fabids</taxon>
        <taxon>Rosales</taxon>
        <taxon>Rhamnaceae</taxon>
        <taxon>Paliureae</taxon>
        <taxon>Ziziphus</taxon>
    </lineage>
</organism>
<sequence>MPSHVSCCESSIESLNSRKPCVESLDLHVTPTEFQQESITTDSHSHATSTHTSHSNSMTKSLSTNESVSQLPSHPSLEDRSSQIDLHTPPDISSQLFVELPVQNNSPPVLPNVNSAPVMEGGVSNKKKKARADPFTEIVFSWSLDDILNDNLYQKKLISSYDV</sequence>
<evidence type="ECO:0000313" key="2">
    <source>
        <dbReference type="EMBL" id="KAH7516717.1"/>
    </source>
</evidence>
<dbReference type="Proteomes" id="UP000813462">
    <property type="component" value="Unassembled WGS sequence"/>
</dbReference>
<evidence type="ECO:0000256" key="1">
    <source>
        <dbReference type="SAM" id="MobiDB-lite"/>
    </source>
</evidence>
<feature type="compositionally biased region" description="Polar residues" evidence="1">
    <location>
        <begin position="62"/>
        <end position="73"/>
    </location>
</feature>
<reference evidence="2" key="1">
    <citation type="journal article" date="2021" name="Front. Plant Sci.">
        <title>Chromosome-Scale Genome Assembly for Chinese Sour Jujube and Insights Into Its Genome Evolution and Domestication Signature.</title>
        <authorList>
            <person name="Shen L.-Y."/>
            <person name="Luo H."/>
            <person name="Wang X.-L."/>
            <person name="Wang X.-M."/>
            <person name="Qiu X.-J."/>
            <person name="Liu H."/>
            <person name="Zhou S.-S."/>
            <person name="Jia K.-H."/>
            <person name="Nie S."/>
            <person name="Bao Y.-T."/>
            <person name="Zhang R.-G."/>
            <person name="Yun Q.-Z."/>
            <person name="Chai Y.-H."/>
            <person name="Lu J.-Y."/>
            <person name="Li Y."/>
            <person name="Zhao S.-W."/>
            <person name="Mao J.-F."/>
            <person name="Jia S.-G."/>
            <person name="Mao Y.-M."/>
        </authorList>
    </citation>
    <scope>NUCLEOTIDE SEQUENCE</scope>
    <source>
        <strain evidence="2">AT0</strain>
        <tissue evidence="2">Leaf</tissue>
    </source>
</reference>
<evidence type="ECO:0000313" key="3">
    <source>
        <dbReference type="Proteomes" id="UP000813462"/>
    </source>
</evidence>
<proteinExistence type="predicted"/>
<dbReference type="EMBL" id="JAEACU010000010">
    <property type="protein sequence ID" value="KAH7516717.1"/>
    <property type="molecule type" value="Genomic_DNA"/>
</dbReference>
<gene>
    <name evidence="2" type="ORF">FEM48_Zijuj10G0164600</name>
</gene>
<name>A0A978UPG5_ZIZJJ</name>
<accession>A0A978UPG5</accession>
<dbReference type="AlphaFoldDB" id="A0A978UPG5"/>